<evidence type="ECO:0000313" key="2">
    <source>
        <dbReference type="EMBL" id="CAG8533253.1"/>
    </source>
</evidence>
<dbReference type="AlphaFoldDB" id="A0A9N9AJX7"/>
<accession>A0A9N9AJX7</accession>
<comment type="caution">
    <text evidence="2">The sequence shown here is derived from an EMBL/GenBank/DDBJ whole genome shotgun (WGS) entry which is preliminary data.</text>
</comment>
<evidence type="ECO:0000313" key="3">
    <source>
        <dbReference type="Proteomes" id="UP000789375"/>
    </source>
</evidence>
<evidence type="ECO:0000256" key="1">
    <source>
        <dbReference type="SAM" id="MobiDB-lite"/>
    </source>
</evidence>
<proteinExistence type="predicted"/>
<protein>
    <submittedName>
        <fullName evidence="2">91_t:CDS:1</fullName>
    </submittedName>
</protein>
<dbReference type="EMBL" id="CAJVPP010001087">
    <property type="protein sequence ID" value="CAG8533253.1"/>
    <property type="molecule type" value="Genomic_DNA"/>
</dbReference>
<feature type="compositionally biased region" description="Basic and acidic residues" evidence="1">
    <location>
        <begin position="27"/>
        <end position="40"/>
    </location>
</feature>
<name>A0A9N9AJX7_FUNMO</name>
<keyword evidence="3" id="KW-1185">Reference proteome</keyword>
<feature type="region of interest" description="Disordered" evidence="1">
    <location>
        <begin position="1"/>
        <end position="40"/>
    </location>
</feature>
<dbReference type="Proteomes" id="UP000789375">
    <property type="component" value="Unassembled WGS sequence"/>
</dbReference>
<sequence length="40" mass="4797">PSVFDYENLLDPVDDDEEIEVPNNQNSDEKYFEEDNYKNN</sequence>
<reference evidence="2" key="1">
    <citation type="submission" date="2021-06" db="EMBL/GenBank/DDBJ databases">
        <authorList>
            <person name="Kallberg Y."/>
            <person name="Tangrot J."/>
            <person name="Rosling A."/>
        </authorList>
    </citation>
    <scope>NUCLEOTIDE SEQUENCE</scope>
    <source>
        <strain evidence="2">87-6 pot B 2015</strain>
    </source>
</reference>
<organism evidence="2 3">
    <name type="scientific">Funneliformis mosseae</name>
    <name type="common">Endomycorrhizal fungus</name>
    <name type="synonym">Glomus mosseae</name>
    <dbReference type="NCBI Taxonomy" id="27381"/>
    <lineage>
        <taxon>Eukaryota</taxon>
        <taxon>Fungi</taxon>
        <taxon>Fungi incertae sedis</taxon>
        <taxon>Mucoromycota</taxon>
        <taxon>Glomeromycotina</taxon>
        <taxon>Glomeromycetes</taxon>
        <taxon>Glomerales</taxon>
        <taxon>Glomeraceae</taxon>
        <taxon>Funneliformis</taxon>
    </lineage>
</organism>
<feature type="non-terminal residue" evidence="2">
    <location>
        <position position="1"/>
    </location>
</feature>
<gene>
    <name evidence="2" type="ORF">FMOSSE_LOCUS5614</name>
</gene>